<reference evidence="1 2" key="1">
    <citation type="submission" date="2024-08" db="EMBL/GenBank/DDBJ databases">
        <title>Insights into the chromosomal genome structure of Flemingia macrophylla.</title>
        <authorList>
            <person name="Ding Y."/>
            <person name="Zhao Y."/>
            <person name="Bi W."/>
            <person name="Wu M."/>
            <person name="Zhao G."/>
            <person name="Gong Y."/>
            <person name="Li W."/>
            <person name="Zhang P."/>
        </authorList>
    </citation>
    <scope>NUCLEOTIDE SEQUENCE [LARGE SCALE GENOMIC DNA]</scope>
    <source>
        <strain evidence="1">DYQJB</strain>
        <tissue evidence="1">Leaf</tissue>
    </source>
</reference>
<comment type="caution">
    <text evidence="1">The sequence shown here is derived from an EMBL/GenBank/DDBJ whole genome shotgun (WGS) entry which is preliminary data.</text>
</comment>
<keyword evidence="2" id="KW-1185">Reference proteome</keyword>
<dbReference type="EMBL" id="JBGMDY010000002">
    <property type="protein sequence ID" value="KAL2344596.1"/>
    <property type="molecule type" value="Genomic_DNA"/>
</dbReference>
<name>A0ABD1N9K1_9FABA</name>
<gene>
    <name evidence="1" type="ORF">Fmac_005881</name>
</gene>
<dbReference type="Proteomes" id="UP001603857">
    <property type="component" value="Unassembled WGS sequence"/>
</dbReference>
<protein>
    <recommendedName>
        <fullName evidence="3">Secreted protein</fullName>
    </recommendedName>
</protein>
<sequence length="90" mass="10069">MDCAQATSTAMYLALSAVERATQACFLLCHDTKHSPNIWHVPLVLFLSNLQPAKSASLKPTKLEVVPLGYHRPQLIVPLRYFNIFFTAVI</sequence>
<evidence type="ECO:0008006" key="3">
    <source>
        <dbReference type="Google" id="ProtNLM"/>
    </source>
</evidence>
<evidence type="ECO:0000313" key="2">
    <source>
        <dbReference type="Proteomes" id="UP001603857"/>
    </source>
</evidence>
<organism evidence="1 2">
    <name type="scientific">Flemingia macrophylla</name>
    <dbReference type="NCBI Taxonomy" id="520843"/>
    <lineage>
        <taxon>Eukaryota</taxon>
        <taxon>Viridiplantae</taxon>
        <taxon>Streptophyta</taxon>
        <taxon>Embryophyta</taxon>
        <taxon>Tracheophyta</taxon>
        <taxon>Spermatophyta</taxon>
        <taxon>Magnoliopsida</taxon>
        <taxon>eudicotyledons</taxon>
        <taxon>Gunneridae</taxon>
        <taxon>Pentapetalae</taxon>
        <taxon>rosids</taxon>
        <taxon>fabids</taxon>
        <taxon>Fabales</taxon>
        <taxon>Fabaceae</taxon>
        <taxon>Papilionoideae</taxon>
        <taxon>50 kb inversion clade</taxon>
        <taxon>NPAAA clade</taxon>
        <taxon>indigoferoid/millettioid clade</taxon>
        <taxon>Phaseoleae</taxon>
        <taxon>Flemingia</taxon>
    </lineage>
</organism>
<accession>A0ABD1N9K1</accession>
<evidence type="ECO:0000313" key="1">
    <source>
        <dbReference type="EMBL" id="KAL2344596.1"/>
    </source>
</evidence>
<dbReference type="AlphaFoldDB" id="A0ABD1N9K1"/>
<proteinExistence type="predicted"/>